<feature type="transmembrane region" description="Helical" evidence="2">
    <location>
        <begin position="75"/>
        <end position="100"/>
    </location>
</feature>
<reference evidence="3" key="1">
    <citation type="submission" date="2022-12" db="EMBL/GenBank/DDBJ databases">
        <title>Gycomyces niveus sp.nov., a novel actinomycete isolated from soil in Shouguang.</title>
        <authorList>
            <person name="Yang X."/>
        </authorList>
    </citation>
    <scope>NUCLEOTIDE SEQUENCE</scope>
    <source>
        <strain evidence="3">DSM 44724</strain>
    </source>
</reference>
<dbReference type="Proteomes" id="UP001145799">
    <property type="component" value="Unassembled WGS sequence"/>
</dbReference>
<name>A0A9X3PJL8_9ACTN</name>
<proteinExistence type="predicted"/>
<keyword evidence="6" id="KW-1185">Reference proteome</keyword>
<protein>
    <submittedName>
        <fullName evidence="3">Uncharacterized protein</fullName>
    </submittedName>
</protein>
<dbReference type="EMBL" id="JAPZVQ010000003">
    <property type="protein sequence ID" value="MDA1384971.1"/>
    <property type="molecule type" value="Genomic_DNA"/>
</dbReference>
<reference evidence="4 6" key="2">
    <citation type="submission" date="2023-07" db="EMBL/GenBank/DDBJ databases">
        <title>Sequencing the genomes of 1000 actinobacteria strains.</title>
        <authorList>
            <person name="Klenk H.-P."/>
        </authorList>
    </citation>
    <scope>NUCLEOTIDE SEQUENCE [LARGE SCALE GENOMIC DNA]</scope>
    <source>
        <strain evidence="4 6">DSM 44724</strain>
    </source>
</reference>
<keyword evidence="2" id="KW-0812">Transmembrane</keyword>
<evidence type="ECO:0000313" key="6">
    <source>
        <dbReference type="Proteomes" id="UP001183604"/>
    </source>
</evidence>
<feature type="transmembrane region" description="Helical" evidence="2">
    <location>
        <begin position="143"/>
        <end position="163"/>
    </location>
</feature>
<accession>A0A9X3PJL8</accession>
<feature type="transmembrane region" description="Helical" evidence="2">
    <location>
        <begin position="169"/>
        <end position="191"/>
    </location>
</feature>
<comment type="caution">
    <text evidence="3">The sequence shown here is derived from an EMBL/GenBank/DDBJ whole genome shotgun (WGS) entry which is preliminary data.</text>
</comment>
<evidence type="ECO:0000313" key="5">
    <source>
        <dbReference type="Proteomes" id="UP001145799"/>
    </source>
</evidence>
<keyword evidence="2" id="KW-0472">Membrane</keyword>
<keyword evidence="2" id="KW-1133">Transmembrane helix</keyword>
<feature type="region of interest" description="Disordered" evidence="1">
    <location>
        <begin position="193"/>
        <end position="263"/>
    </location>
</feature>
<feature type="transmembrane region" description="Helical" evidence="2">
    <location>
        <begin position="106"/>
        <end position="128"/>
    </location>
</feature>
<dbReference type="RefSeq" id="WP_270121432.1">
    <property type="nucleotide sequence ID" value="NZ_BAAAOM010000002.1"/>
</dbReference>
<dbReference type="EMBL" id="JAVDYD010000001">
    <property type="protein sequence ID" value="MDR7337577.1"/>
    <property type="molecule type" value="Genomic_DNA"/>
</dbReference>
<dbReference type="AlphaFoldDB" id="A0A9X3PJL8"/>
<gene>
    <name evidence="4" type="ORF">J2S69_001296</name>
    <name evidence="3" type="ORF">O2L01_08245</name>
</gene>
<dbReference type="Proteomes" id="UP001183604">
    <property type="component" value="Unassembled WGS sequence"/>
</dbReference>
<evidence type="ECO:0000313" key="4">
    <source>
        <dbReference type="EMBL" id="MDR7337577.1"/>
    </source>
</evidence>
<organism evidence="3 5">
    <name type="scientific">Glycomyces lechevalierae</name>
    <dbReference type="NCBI Taxonomy" id="256034"/>
    <lineage>
        <taxon>Bacteria</taxon>
        <taxon>Bacillati</taxon>
        <taxon>Actinomycetota</taxon>
        <taxon>Actinomycetes</taxon>
        <taxon>Glycomycetales</taxon>
        <taxon>Glycomycetaceae</taxon>
        <taxon>Glycomyces</taxon>
    </lineage>
</organism>
<evidence type="ECO:0000256" key="2">
    <source>
        <dbReference type="SAM" id="Phobius"/>
    </source>
</evidence>
<sequence length="263" mass="28156">MTNPPYGTGPNGAGPQQPQQASPSFQYRPHDPYGTFTPGEPSGPVLPPAPTFWQRWGVLPMEGRPKQVTLMLQALWIYLAAAVLLTILSLAFSALLASFFDSGLGIVTSLVGGLLVVGATLALIWGIARERLGRFGFQDPRMVFYIGLGFLGLVSLCGFVGAFRAPFAVVQLLAVLFVLAMVYTKPVGAWLRDNPGNRSKKAPEERPADDLFPGYQPPPPQWRDAAPQPNGPVSPPPAPGAYRPPTQQPPGPSAPTGWPQPPQ</sequence>
<evidence type="ECO:0000256" key="1">
    <source>
        <dbReference type="SAM" id="MobiDB-lite"/>
    </source>
</evidence>
<feature type="compositionally biased region" description="Pro residues" evidence="1">
    <location>
        <begin position="229"/>
        <end position="239"/>
    </location>
</feature>
<evidence type="ECO:0000313" key="3">
    <source>
        <dbReference type="EMBL" id="MDA1384971.1"/>
    </source>
</evidence>
<feature type="compositionally biased region" description="Pro residues" evidence="1">
    <location>
        <begin position="246"/>
        <end position="263"/>
    </location>
</feature>
<feature type="region of interest" description="Disordered" evidence="1">
    <location>
        <begin position="1"/>
        <end position="41"/>
    </location>
</feature>
<feature type="compositionally biased region" description="Low complexity" evidence="1">
    <location>
        <begin position="13"/>
        <end position="24"/>
    </location>
</feature>